<gene>
    <name evidence="2" type="ordered locus">Plabr_0209</name>
</gene>
<dbReference type="AlphaFoldDB" id="F0SNK4"/>
<dbReference type="EMBL" id="CP002546">
    <property type="protein sequence ID" value="ADY57838.1"/>
    <property type="molecule type" value="Genomic_DNA"/>
</dbReference>
<feature type="transmembrane region" description="Helical" evidence="1">
    <location>
        <begin position="12"/>
        <end position="35"/>
    </location>
</feature>
<protein>
    <submittedName>
        <fullName evidence="2">Uncharacterized protein</fullName>
    </submittedName>
</protein>
<accession>F0SNK4</accession>
<keyword evidence="1" id="KW-0472">Membrane</keyword>
<dbReference type="KEGG" id="pbs:Plabr_0209"/>
<sequence length="57" mass="6155">MGEFITNISVLVIGLLVTVLLCTIAFSVAFFVLLVSCNLSLLVIESIQNQLTALGWL</sequence>
<evidence type="ECO:0000313" key="3">
    <source>
        <dbReference type="Proteomes" id="UP000006860"/>
    </source>
</evidence>
<keyword evidence="1" id="KW-1133">Transmembrane helix</keyword>
<evidence type="ECO:0000313" key="2">
    <source>
        <dbReference type="EMBL" id="ADY57838.1"/>
    </source>
</evidence>
<name>F0SNK4_RUBBR</name>
<dbReference type="STRING" id="756272.Plabr_0209"/>
<dbReference type="Proteomes" id="UP000006860">
    <property type="component" value="Chromosome"/>
</dbReference>
<keyword evidence="1" id="KW-0812">Transmembrane</keyword>
<organism evidence="2 3">
    <name type="scientific">Rubinisphaera brasiliensis (strain ATCC 49424 / DSM 5305 / JCM 21570 / IAM 15109 / NBRC 103401 / IFAM 1448)</name>
    <name type="common">Planctomyces brasiliensis</name>
    <dbReference type="NCBI Taxonomy" id="756272"/>
    <lineage>
        <taxon>Bacteria</taxon>
        <taxon>Pseudomonadati</taxon>
        <taxon>Planctomycetota</taxon>
        <taxon>Planctomycetia</taxon>
        <taxon>Planctomycetales</taxon>
        <taxon>Planctomycetaceae</taxon>
        <taxon>Rubinisphaera</taxon>
    </lineage>
</organism>
<proteinExistence type="predicted"/>
<reference evidence="3" key="1">
    <citation type="submission" date="2011-02" db="EMBL/GenBank/DDBJ databases">
        <title>The complete genome of Planctomyces brasiliensis DSM 5305.</title>
        <authorList>
            <person name="Lucas S."/>
            <person name="Copeland A."/>
            <person name="Lapidus A."/>
            <person name="Bruce D."/>
            <person name="Goodwin L."/>
            <person name="Pitluck S."/>
            <person name="Kyrpides N."/>
            <person name="Mavromatis K."/>
            <person name="Pagani I."/>
            <person name="Ivanova N."/>
            <person name="Ovchinnikova G."/>
            <person name="Lu M."/>
            <person name="Detter J.C."/>
            <person name="Han C."/>
            <person name="Land M."/>
            <person name="Hauser L."/>
            <person name="Markowitz V."/>
            <person name="Cheng J.-F."/>
            <person name="Hugenholtz P."/>
            <person name="Woyke T."/>
            <person name="Wu D."/>
            <person name="Tindall B."/>
            <person name="Pomrenke H.G."/>
            <person name="Brambilla E."/>
            <person name="Klenk H.-P."/>
            <person name="Eisen J.A."/>
        </authorList>
    </citation>
    <scope>NUCLEOTIDE SEQUENCE [LARGE SCALE GENOMIC DNA]</scope>
    <source>
        <strain evidence="3">ATCC 49424 / DSM 5305 / JCM 21570 / NBRC 103401 / IFAM 1448</strain>
    </source>
</reference>
<keyword evidence="3" id="KW-1185">Reference proteome</keyword>
<dbReference type="HOGENOM" id="CLU_2993950_0_0_0"/>
<evidence type="ECO:0000256" key="1">
    <source>
        <dbReference type="SAM" id="Phobius"/>
    </source>
</evidence>